<keyword evidence="1" id="KW-0812">Transmembrane</keyword>
<evidence type="ECO:0000313" key="3">
    <source>
        <dbReference type="Proteomes" id="UP000449092"/>
    </source>
</evidence>
<protein>
    <submittedName>
        <fullName evidence="2">Prepilin-type N-terminal cleavage/methylation domain-containing protein</fullName>
    </submittedName>
</protein>
<keyword evidence="1" id="KW-1133">Transmembrane helix</keyword>
<dbReference type="NCBIfam" id="TIGR02532">
    <property type="entry name" value="IV_pilin_GFxxxE"/>
    <property type="match status" value="1"/>
</dbReference>
<proteinExistence type="predicted"/>
<dbReference type="EMBL" id="VXOY01000002">
    <property type="protein sequence ID" value="MYE37917.1"/>
    <property type="molecule type" value="Genomic_DNA"/>
</dbReference>
<dbReference type="InterPro" id="IPR012902">
    <property type="entry name" value="N_methyl_site"/>
</dbReference>
<name>A0A845D973_9BACT</name>
<evidence type="ECO:0000313" key="2">
    <source>
        <dbReference type="EMBL" id="MYE37917.1"/>
    </source>
</evidence>
<accession>A0A845D973</accession>
<organism evidence="2 3">
    <name type="scientific">Candidatus Spechtbacteria bacterium SB0662_bin_43</name>
    <dbReference type="NCBI Taxonomy" id="2604897"/>
    <lineage>
        <taxon>Bacteria</taxon>
        <taxon>Candidatus Spechtiibacteriota</taxon>
    </lineage>
</organism>
<dbReference type="Pfam" id="PF07963">
    <property type="entry name" value="N_methyl"/>
    <property type="match status" value="1"/>
</dbReference>
<reference evidence="2 3" key="1">
    <citation type="submission" date="2019-09" db="EMBL/GenBank/DDBJ databases">
        <title>Characterisation of the sponge microbiome using genome-centric metagenomics.</title>
        <authorList>
            <person name="Engelberts J.P."/>
            <person name="Robbins S.J."/>
            <person name="De Goeij J.M."/>
            <person name="Aranda M."/>
            <person name="Bell S.C."/>
            <person name="Webster N.S."/>
        </authorList>
    </citation>
    <scope>NUCLEOTIDE SEQUENCE [LARGE SCALE GENOMIC DNA]</scope>
    <source>
        <strain evidence="2">SB0662_bin_43</strain>
    </source>
</reference>
<evidence type="ECO:0000256" key="1">
    <source>
        <dbReference type="SAM" id="Phobius"/>
    </source>
</evidence>
<gene>
    <name evidence="2" type="ORF">F4X82_00115</name>
</gene>
<dbReference type="Proteomes" id="UP000449092">
    <property type="component" value="Unassembled WGS sequence"/>
</dbReference>
<feature type="transmembrane region" description="Helical" evidence="1">
    <location>
        <begin position="17"/>
        <end position="39"/>
    </location>
</feature>
<sequence length="202" mass="22636">MEKYRCYTQQGFTLTEVLVALTIFSLGIVAVSGLTVNFFSQSRHIEDESIAVDIMRTGIEAAIHMRNSNVMNNANYDDRLLDGDYCVEYEFQRSATEIDFNAKDDDKIFRFHRSNNSVKSLNTLLSSSCTDYSFSGLEPDIGSQLGNESPDTETTMFTNKVSIKPISASGSDPPYLQIISSVSGDQGREILRGELHLYDWNP</sequence>
<keyword evidence="1" id="KW-0472">Membrane</keyword>
<dbReference type="AlphaFoldDB" id="A0A845D973"/>
<comment type="caution">
    <text evidence="2">The sequence shown here is derived from an EMBL/GenBank/DDBJ whole genome shotgun (WGS) entry which is preliminary data.</text>
</comment>